<dbReference type="Proteomes" id="UP001367508">
    <property type="component" value="Unassembled WGS sequence"/>
</dbReference>
<accession>A0AAN9LXT3</accession>
<evidence type="ECO:0000313" key="2">
    <source>
        <dbReference type="Proteomes" id="UP001367508"/>
    </source>
</evidence>
<dbReference type="AlphaFoldDB" id="A0AAN9LXT3"/>
<comment type="caution">
    <text evidence="1">The sequence shown here is derived from an EMBL/GenBank/DDBJ whole genome shotgun (WGS) entry which is preliminary data.</text>
</comment>
<name>A0AAN9LXT3_CANGL</name>
<sequence>MSHWVHFIASFKVTWRMKVAKNVLATILLEMLVDHVGVFFELSLMGFEHWLLLKQLHSLETASKLLYHRVR</sequence>
<evidence type="ECO:0000313" key="1">
    <source>
        <dbReference type="EMBL" id="KAK7343796.1"/>
    </source>
</evidence>
<reference evidence="1 2" key="1">
    <citation type="submission" date="2024-01" db="EMBL/GenBank/DDBJ databases">
        <title>The genomes of 5 underutilized Papilionoideae crops provide insights into root nodulation and disease resistanc.</title>
        <authorList>
            <person name="Jiang F."/>
        </authorList>
    </citation>
    <scope>NUCLEOTIDE SEQUENCE [LARGE SCALE GENOMIC DNA]</scope>
    <source>
        <strain evidence="1">LVBAO_FW01</strain>
        <tissue evidence="1">Leaves</tissue>
    </source>
</reference>
<protein>
    <submittedName>
        <fullName evidence="1">Uncharacterized protein</fullName>
    </submittedName>
</protein>
<organism evidence="1 2">
    <name type="scientific">Canavalia gladiata</name>
    <name type="common">Sword bean</name>
    <name type="synonym">Dolichos gladiatus</name>
    <dbReference type="NCBI Taxonomy" id="3824"/>
    <lineage>
        <taxon>Eukaryota</taxon>
        <taxon>Viridiplantae</taxon>
        <taxon>Streptophyta</taxon>
        <taxon>Embryophyta</taxon>
        <taxon>Tracheophyta</taxon>
        <taxon>Spermatophyta</taxon>
        <taxon>Magnoliopsida</taxon>
        <taxon>eudicotyledons</taxon>
        <taxon>Gunneridae</taxon>
        <taxon>Pentapetalae</taxon>
        <taxon>rosids</taxon>
        <taxon>fabids</taxon>
        <taxon>Fabales</taxon>
        <taxon>Fabaceae</taxon>
        <taxon>Papilionoideae</taxon>
        <taxon>50 kb inversion clade</taxon>
        <taxon>NPAAA clade</taxon>
        <taxon>indigoferoid/millettioid clade</taxon>
        <taxon>Phaseoleae</taxon>
        <taxon>Canavalia</taxon>
    </lineage>
</organism>
<gene>
    <name evidence="1" type="ORF">VNO77_12831</name>
</gene>
<keyword evidence="2" id="KW-1185">Reference proteome</keyword>
<proteinExistence type="predicted"/>
<dbReference type="EMBL" id="JAYMYQ010000003">
    <property type="protein sequence ID" value="KAK7343796.1"/>
    <property type="molecule type" value="Genomic_DNA"/>
</dbReference>